<dbReference type="Gene3D" id="1.10.439.10">
    <property type="entry name" value="Penicillin Amidohydrolase, domain 1"/>
    <property type="match status" value="1"/>
</dbReference>
<dbReference type="SUPFAM" id="SSF56235">
    <property type="entry name" value="N-terminal nucleophile aminohydrolases (Ntn hydrolases)"/>
    <property type="match status" value="1"/>
</dbReference>
<evidence type="ECO:0000256" key="1">
    <source>
        <dbReference type="ARBA" id="ARBA00006586"/>
    </source>
</evidence>
<dbReference type="InterPro" id="IPR002692">
    <property type="entry name" value="S45"/>
</dbReference>
<proteinExistence type="inferred from homology"/>
<dbReference type="AlphaFoldDB" id="A0A852U1I0"/>
<dbReference type="GO" id="GO:0016811">
    <property type="term" value="F:hydrolase activity, acting on carbon-nitrogen (but not peptide) bonds, in linear amides"/>
    <property type="evidence" value="ECO:0007669"/>
    <property type="project" value="InterPro"/>
</dbReference>
<dbReference type="InterPro" id="IPR023343">
    <property type="entry name" value="Penicillin_amidase_dom1"/>
</dbReference>
<evidence type="ECO:0000313" key="2">
    <source>
        <dbReference type="EMBL" id="NYE48024.1"/>
    </source>
</evidence>
<dbReference type="PANTHER" id="PTHR34218:SF4">
    <property type="entry name" value="ACYL-HOMOSERINE LACTONE ACYLASE QUIP"/>
    <property type="match status" value="1"/>
</dbReference>
<accession>A0A852U1I0</accession>
<dbReference type="Proteomes" id="UP000589036">
    <property type="component" value="Unassembled WGS sequence"/>
</dbReference>
<comment type="caution">
    <text evidence="2">The sequence shown here is derived from an EMBL/GenBank/DDBJ whole genome shotgun (WGS) entry which is preliminary data.</text>
</comment>
<gene>
    <name evidence="2" type="ORF">HDA32_003144</name>
</gene>
<name>A0A852U1I0_9ACTN</name>
<dbReference type="InterPro" id="IPR029055">
    <property type="entry name" value="Ntn_hydrolases_N"/>
</dbReference>
<keyword evidence="3" id="KW-1185">Reference proteome</keyword>
<protein>
    <submittedName>
        <fullName evidence="2">Acyl-homoserine lactone acylase PvdQ</fullName>
    </submittedName>
</protein>
<evidence type="ECO:0000313" key="3">
    <source>
        <dbReference type="Proteomes" id="UP000589036"/>
    </source>
</evidence>
<dbReference type="RefSeq" id="WP_179643885.1">
    <property type="nucleotide sequence ID" value="NZ_BAAAYY010000016.1"/>
</dbReference>
<dbReference type="Pfam" id="PF01804">
    <property type="entry name" value="Penicil_amidase"/>
    <property type="match status" value="1"/>
</dbReference>
<sequence length="95" mass="10315">MSTPRSRLKRWALGLLAGLAVLVLVAAGVAVFTVQRPFPDYDGELALPGLSAEVTVYRDSHGIPQLYADTAEDLFTAQGYVHAQDRLRQTDLTTA</sequence>
<dbReference type="GO" id="GO:0017000">
    <property type="term" value="P:antibiotic biosynthetic process"/>
    <property type="evidence" value="ECO:0007669"/>
    <property type="project" value="InterPro"/>
</dbReference>
<comment type="similarity">
    <text evidence="1">Belongs to the peptidase S45 family.</text>
</comment>
<reference evidence="2 3" key="1">
    <citation type="submission" date="2020-07" db="EMBL/GenBank/DDBJ databases">
        <title>Sequencing the genomes of 1000 actinobacteria strains.</title>
        <authorList>
            <person name="Klenk H.-P."/>
        </authorList>
    </citation>
    <scope>NUCLEOTIDE SEQUENCE [LARGE SCALE GENOMIC DNA]</scope>
    <source>
        <strain evidence="2 3">CXB654</strain>
    </source>
</reference>
<organism evidence="2 3">
    <name type="scientific">Spinactinospora alkalitolerans</name>
    <dbReference type="NCBI Taxonomy" id="687207"/>
    <lineage>
        <taxon>Bacteria</taxon>
        <taxon>Bacillati</taxon>
        <taxon>Actinomycetota</taxon>
        <taxon>Actinomycetes</taxon>
        <taxon>Streptosporangiales</taxon>
        <taxon>Nocardiopsidaceae</taxon>
        <taxon>Spinactinospora</taxon>
    </lineage>
</organism>
<dbReference type="PANTHER" id="PTHR34218">
    <property type="entry name" value="PEPTIDASE S45 PENICILLIN AMIDASE"/>
    <property type="match status" value="1"/>
</dbReference>
<dbReference type="EMBL" id="JACCCC010000001">
    <property type="protein sequence ID" value="NYE48024.1"/>
    <property type="molecule type" value="Genomic_DNA"/>
</dbReference>